<dbReference type="Proteomes" id="UP001205965">
    <property type="component" value="Unassembled WGS sequence"/>
</dbReference>
<feature type="transmembrane region" description="Helical" evidence="1">
    <location>
        <begin position="6"/>
        <end position="33"/>
    </location>
</feature>
<feature type="transmembrane region" description="Helical" evidence="1">
    <location>
        <begin position="76"/>
        <end position="99"/>
    </location>
</feature>
<protein>
    <submittedName>
        <fullName evidence="2">Cytochrome c biogenesis CcdA family protein</fullName>
    </submittedName>
</protein>
<dbReference type="EMBL" id="JANWTC010000001">
    <property type="protein sequence ID" value="MCS5478329.1"/>
    <property type="molecule type" value="Genomic_DNA"/>
</dbReference>
<accession>A0ABT2FTP0</accession>
<feature type="transmembrane region" description="Helical" evidence="1">
    <location>
        <begin position="111"/>
        <end position="134"/>
    </location>
</feature>
<keyword evidence="1" id="KW-1133">Transmembrane helix</keyword>
<dbReference type="PANTHER" id="PTHR31272:SF4">
    <property type="entry name" value="CYTOCHROME C-TYPE BIOGENESIS PROTEIN HI_1454-RELATED"/>
    <property type="match status" value="1"/>
</dbReference>
<comment type="caution">
    <text evidence="2">The sequence shown here is derived from an EMBL/GenBank/DDBJ whole genome shotgun (WGS) entry which is preliminary data.</text>
</comment>
<keyword evidence="3" id="KW-1185">Reference proteome</keyword>
<reference evidence="2 3" key="1">
    <citation type="submission" date="2022-08" db="EMBL/GenBank/DDBJ databases">
        <title>YIM 101645 draft genome.</title>
        <authorList>
            <person name="Chen X."/>
        </authorList>
    </citation>
    <scope>NUCLEOTIDE SEQUENCE [LARGE SCALE GENOMIC DNA]</scope>
    <source>
        <strain evidence="2 3">YIM 101645</strain>
    </source>
</reference>
<name>A0ABT2FTP0_9CORY</name>
<gene>
    <name evidence="2" type="ORF">NYP18_01530</name>
</gene>
<keyword evidence="1" id="KW-0812">Transmembrane</keyword>
<evidence type="ECO:0000256" key="1">
    <source>
        <dbReference type="SAM" id="Phobius"/>
    </source>
</evidence>
<feature type="transmembrane region" description="Helical" evidence="1">
    <location>
        <begin position="192"/>
        <end position="213"/>
    </location>
</feature>
<proteinExistence type="predicted"/>
<dbReference type="RefSeq" id="WP_259426359.1">
    <property type="nucleotide sequence ID" value="NZ_JANWTC010000001.1"/>
</dbReference>
<dbReference type="InterPro" id="IPR051790">
    <property type="entry name" value="Cytochrome_c-biogenesis_DsbD"/>
</dbReference>
<feature type="transmembrane region" description="Helical" evidence="1">
    <location>
        <begin position="146"/>
        <end position="171"/>
    </location>
</feature>
<sequence>MSTVGLFGALVAGILSLVSPCSALLLPAFFAYAFSSLHALLGRTLVFLTGLLIVLVPLGAGAGTLGAVLAGHRSTLILVGGWLLIALGVWTGLGGGFRIPGLSAGRVRGTGAVPILLLGMVYGFAGFCAGPLLGAVLTTAAVGGSAFYGGLVLGAYALGMALPLFVLAALWDRLDLGSGALLRGREIRIGRLRTTVWAVVSGGLFIAVGWLFIASHGSANLPGPLSLDTRFEVEAWASRAAGAVSDVMFWFWVALAGAVLTAVALARQLRRRENPGVTSAAGGSTPRSVRHPQ</sequence>
<feature type="transmembrane region" description="Helical" evidence="1">
    <location>
        <begin position="247"/>
        <end position="266"/>
    </location>
</feature>
<keyword evidence="1" id="KW-0472">Membrane</keyword>
<evidence type="ECO:0000313" key="3">
    <source>
        <dbReference type="Proteomes" id="UP001205965"/>
    </source>
</evidence>
<evidence type="ECO:0000313" key="2">
    <source>
        <dbReference type="EMBL" id="MCS5478329.1"/>
    </source>
</evidence>
<organism evidence="2 3">
    <name type="scientific">Corynebacterium lemuris</name>
    <dbReference type="NCBI Taxonomy" id="1859292"/>
    <lineage>
        <taxon>Bacteria</taxon>
        <taxon>Bacillati</taxon>
        <taxon>Actinomycetota</taxon>
        <taxon>Actinomycetes</taxon>
        <taxon>Mycobacteriales</taxon>
        <taxon>Corynebacteriaceae</taxon>
        <taxon>Corynebacterium</taxon>
    </lineage>
</organism>
<dbReference type="PANTHER" id="PTHR31272">
    <property type="entry name" value="CYTOCHROME C-TYPE BIOGENESIS PROTEIN HI_1454-RELATED"/>
    <property type="match status" value="1"/>
</dbReference>
<feature type="transmembrane region" description="Helical" evidence="1">
    <location>
        <begin position="45"/>
        <end position="70"/>
    </location>
</feature>